<comment type="caution">
    <text evidence="5">The sequence shown here is derived from an EMBL/GenBank/DDBJ whole genome shotgun (WGS) entry which is preliminary data.</text>
</comment>
<evidence type="ECO:0000313" key="5">
    <source>
        <dbReference type="EMBL" id="MBW7455827.1"/>
    </source>
</evidence>
<evidence type="ECO:0000313" key="6">
    <source>
        <dbReference type="Proteomes" id="UP001519887"/>
    </source>
</evidence>
<dbReference type="EMBL" id="JAHZIK010000441">
    <property type="protein sequence ID" value="MBW7455827.1"/>
    <property type="molecule type" value="Genomic_DNA"/>
</dbReference>
<keyword evidence="3 5" id="KW-0560">Oxidoreductase</keyword>
<dbReference type="NCBIfam" id="TIGR03567">
    <property type="entry name" value="FMN_reduc_SsuE"/>
    <property type="match status" value="1"/>
</dbReference>
<dbReference type="EC" id="1.5.1.38" evidence="5"/>
<evidence type="ECO:0000259" key="4">
    <source>
        <dbReference type="Pfam" id="PF03358"/>
    </source>
</evidence>
<dbReference type="InterPro" id="IPR051814">
    <property type="entry name" value="NAD(P)H-dep_FMN_reductase"/>
</dbReference>
<dbReference type="RefSeq" id="WP_210039697.1">
    <property type="nucleotide sequence ID" value="NZ_JBHLVU010000008.1"/>
</dbReference>
<gene>
    <name evidence="5" type="primary">ssuE</name>
    <name evidence="5" type="ORF">K0U00_17505</name>
</gene>
<evidence type="ECO:0000256" key="1">
    <source>
        <dbReference type="ARBA" id="ARBA00022630"/>
    </source>
</evidence>
<dbReference type="GO" id="GO:0052873">
    <property type="term" value="F:FMN reductase (NADPH) activity"/>
    <property type="evidence" value="ECO:0007669"/>
    <property type="project" value="UniProtKB-EC"/>
</dbReference>
<sequence length="187" mass="20631">MAQIVIISGSTNRSSRLYGLIQYSQPRLEAWGHEIRTIHVADLPAQDLIQANFNSPEIIEAVGWVEQADAVIIGSPVYKASYTGVLKTFLDLIPMKGLRDKITLPYFIGGSIAHLLAIDYALKPVIAALGGHHILGGVYAVDQAISRFDNNVFEVSEEIRQRLDDALGQLHDELQWKKARNKEIAAG</sequence>
<dbReference type="InterPro" id="IPR029039">
    <property type="entry name" value="Flavoprotein-like_sf"/>
</dbReference>
<keyword evidence="2" id="KW-0288">FMN</keyword>
<keyword evidence="1" id="KW-0285">Flavoprotein</keyword>
<dbReference type="Pfam" id="PF03358">
    <property type="entry name" value="FMN_red"/>
    <property type="match status" value="1"/>
</dbReference>
<proteinExistence type="predicted"/>
<name>A0ABS7C4H2_9BACL</name>
<protein>
    <submittedName>
        <fullName evidence="5">NADPH-dependent FMN reductase</fullName>
        <ecNumber evidence="5">1.5.1.38</ecNumber>
    </submittedName>
</protein>
<dbReference type="SUPFAM" id="SSF52218">
    <property type="entry name" value="Flavoproteins"/>
    <property type="match status" value="1"/>
</dbReference>
<keyword evidence="6" id="KW-1185">Reference proteome</keyword>
<dbReference type="Proteomes" id="UP001519887">
    <property type="component" value="Unassembled WGS sequence"/>
</dbReference>
<accession>A0ABS7C4H2</accession>
<dbReference type="InterPro" id="IPR020048">
    <property type="entry name" value="NADPH-dep_FMN_reduc_SsuE"/>
</dbReference>
<organism evidence="5 6">
    <name type="scientific">Paenibacillus sepulcri</name>
    <dbReference type="NCBI Taxonomy" id="359917"/>
    <lineage>
        <taxon>Bacteria</taxon>
        <taxon>Bacillati</taxon>
        <taxon>Bacillota</taxon>
        <taxon>Bacilli</taxon>
        <taxon>Bacillales</taxon>
        <taxon>Paenibacillaceae</taxon>
        <taxon>Paenibacillus</taxon>
    </lineage>
</organism>
<dbReference type="PANTHER" id="PTHR43408:SF1">
    <property type="entry name" value="FMN REDUCTASE (NADPH)"/>
    <property type="match status" value="1"/>
</dbReference>
<evidence type="ECO:0000256" key="2">
    <source>
        <dbReference type="ARBA" id="ARBA00022643"/>
    </source>
</evidence>
<dbReference type="InterPro" id="IPR005025">
    <property type="entry name" value="FMN_Rdtase-like_dom"/>
</dbReference>
<evidence type="ECO:0000256" key="3">
    <source>
        <dbReference type="ARBA" id="ARBA00023002"/>
    </source>
</evidence>
<feature type="domain" description="NADPH-dependent FMN reductase-like" evidence="4">
    <location>
        <begin position="3"/>
        <end position="144"/>
    </location>
</feature>
<reference evidence="5 6" key="1">
    <citation type="submission" date="2021-07" db="EMBL/GenBank/DDBJ databases">
        <title>Paenibacillus radiodurans sp. nov., isolated from the southeastern edge of Tengger Desert.</title>
        <authorList>
            <person name="Zhang G."/>
        </authorList>
    </citation>
    <scope>NUCLEOTIDE SEQUENCE [LARGE SCALE GENOMIC DNA]</scope>
    <source>
        <strain evidence="5 6">CCM 7311</strain>
    </source>
</reference>
<dbReference type="PANTHER" id="PTHR43408">
    <property type="entry name" value="FMN REDUCTASE (NADPH)"/>
    <property type="match status" value="1"/>
</dbReference>
<dbReference type="Gene3D" id="3.40.50.360">
    <property type="match status" value="1"/>
</dbReference>